<proteinExistence type="predicted"/>
<keyword evidence="1" id="KW-0193">Cuticle</keyword>
<dbReference type="AlphaFoldDB" id="A0A7R8YPV5"/>
<dbReference type="PROSITE" id="PS51155">
    <property type="entry name" value="CHIT_BIND_RR_2"/>
    <property type="match status" value="1"/>
</dbReference>
<keyword evidence="3" id="KW-0732">Signal</keyword>
<sequence>MDTNHSTKLIVFTILSLVTSTFSRSVRGHAYRQLPTAPVTYAQFPSYNIQEPNGPGTYAFGFEFEDPASGNIQFRDEERLANGTVRGSYGYVRPDGMLTLTRYWDDGTGYRSETETFNRVEGPGFIHPVTPMEPTHNPTQRPIDHTSHEQPSLSPEQVEQILHNHHQIDLAPSYNPLEDRNIVDPDLATVLDGKQPLLVQSKDGKEKFAVQFVNNFIPTNFPVVSFHTPFSTVNEVPFTPQSDPVEVDQIVNDKFHDPIFDERLQPAKRRQNVRNPANWKQQKNQGSQPMMTSREALWFRKMIQNRRRDYLQKYNMDYDLVTIPADYVVKPRA</sequence>
<keyword evidence="5" id="KW-1185">Reference proteome</keyword>
<evidence type="ECO:0000313" key="4">
    <source>
        <dbReference type="EMBL" id="CAD7080731.1"/>
    </source>
</evidence>
<reference evidence="4 5" key="1">
    <citation type="submission" date="2020-11" db="EMBL/GenBank/DDBJ databases">
        <authorList>
            <person name="Wallbank WR R."/>
            <person name="Pardo Diaz C."/>
            <person name="Kozak K."/>
            <person name="Martin S."/>
            <person name="Jiggins C."/>
            <person name="Moest M."/>
            <person name="Warren A I."/>
            <person name="Generalovic N T."/>
            <person name="Byers J.R.P. K."/>
            <person name="Montejo-Kovacevich G."/>
            <person name="Yen C E."/>
        </authorList>
    </citation>
    <scope>NUCLEOTIDE SEQUENCE [LARGE SCALE GENOMIC DNA]</scope>
</reference>
<dbReference type="OrthoDB" id="8021718at2759"/>
<evidence type="ECO:0000256" key="2">
    <source>
        <dbReference type="SAM" id="MobiDB-lite"/>
    </source>
</evidence>
<feature type="region of interest" description="Disordered" evidence="2">
    <location>
        <begin position="120"/>
        <end position="151"/>
    </location>
</feature>
<protein>
    <recommendedName>
        <fullName evidence="6">Cuticle protein 6</fullName>
    </recommendedName>
</protein>
<evidence type="ECO:0000256" key="3">
    <source>
        <dbReference type="SAM" id="SignalP"/>
    </source>
</evidence>
<evidence type="ECO:0000313" key="5">
    <source>
        <dbReference type="Proteomes" id="UP000594454"/>
    </source>
</evidence>
<feature type="chain" id="PRO_5031108247" description="Cuticle protein 6" evidence="3">
    <location>
        <begin position="24"/>
        <end position="333"/>
    </location>
</feature>
<evidence type="ECO:0000256" key="1">
    <source>
        <dbReference type="PROSITE-ProRule" id="PRU00497"/>
    </source>
</evidence>
<organism evidence="4 5">
    <name type="scientific">Hermetia illucens</name>
    <name type="common">Black soldier fly</name>
    <dbReference type="NCBI Taxonomy" id="343691"/>
    <lineage>
        <taxon>Eukaryota</taxon>
        <taxon>Metazoa</taxon>
        <taxon>Ecdysozoa</taxon>
        <taxon>Arthropoda</taxon>
        <taxon>Hexapoda</taxon>
        <taxon>Insecta</taxon>
        <taxon>Pterygota</taxon>
        <taxon>Neoptera</taxon>
        <taxon>Endopterygota</taxon>
        <taxon>Diptera</taxon>
        <taxon>Brachycera</taxon>
        <taxon>Stratiomyomorpha</taxon>
        <taxon>Stratiomyidae</taxon>
        <taxon>Hermetiinae</taxon>
        <taxon>Hermetia</taxon>
    </lineage>
</organism>
<name>A0A7R8YPV5_HERIL</name>
<feature type="signal peptide" evidence="3">
    <location>
        <begin position="1"/>
        <end position="23"/>
    </location>
</feature>
<dbReference type="GO" id="GO:0008010">
    <property type="term" value="F:structural constituent of chitin-based larval cuticle"/>
    <property type="evidence" value="ECO:0007669"/>
    <property type="project" value="TreeGrafter"/>
</dbReference>
<dbReference type="PANTHER" id="PTHR10380">
    <property type="entry name" value="CUTICLE PROTEIN"/>
    <property type="match status" value="1"/>
</dbReference>
<dbReference type="FunCoup" id="A0A7R8YPV5">
    <property type="interactions" value="32"/>
</dbReference>
<dbReference type="InterPro" id="IPR050468">
    <property type="entry name" value="Cuticle_Struct_Prot"/>
</dbReference>
<feature type="region of interest" description="Disordered" evidence="2">
    <location>
        <begin position="271"/>
        <end position="290"/>
    </location>
</feature>
<dbReference type="EMBL" id="LR899010">
    <property type="protein sequence ID" value="CAD7080731.1"/>
    <property type="molecule type" value="Genomic_DNA"/>
</dbReference>
<gene>
    <name evidence="4" type="ORF">HERILL_LOCUS3872</name>
</gene>
<feature type="compositionally biased region" description="Polar residues" evidence="2">
    <location>
        <begin position="273"/>
        <end position="290"/>
    </location>
</feature>
<dbReference type="PANTHER" id="PTHR10380:SF224">
    <property type="entry name" value="CUTICULAR PROTEIN 12A"/>
    <property type="match status" value="1"/>
</dbReference>
<dbReference type="InterPro" id="IPR000618">
    <property type="entry name" value="Insect_cuticle"/>
</dbReference>
<accession>A0A7R8YPV5</accession>
<dbReference type="InParanoid" id="A0A7R8YPV5"/>
<evidence type="ECO:0008006" key="6">
    <source>
        <dbReference type="Google" id="ProtNLM"/>
    </source>
</evidence>
<dbReference type="GO" id="GO:0062129">
    <property type="term" value="C:chitin-based extracellular matrix"/>
    <property type="evidence" value="ECO:0007669"/>
    <property type="project" value="TreeGrafter"/>
</dbReference>
<dbReference type="Pfam" id="PF00379">
    <property type="entry name" value="Chitin_bind_4"/>
    <property type="match status" value="1"/>
</dbReference>
<dbReference type="Proteomes" id="UP000594454">
    <property type="component" value="Chromosome 2"/>
</dbReference>